<dbReference type="InterPro" id="IPR001650">
    <property type="entry name" value="Helicase_C-like"/>
</dbReference>
<dbReference type="EMBL" id="ML170212">
    <property type="protein sequence ID" value="TDL18117.1"/>
    <property type="molecule type" value="Genomic_DNA"/>
</dbReference>
<dbReference type="PANTHER" id="PTHR45626:SF14">
    <property type="entry name" value="ATP-DEPENDENT DNA HELICASE (EUROFUNG)"/>
    <property type="match status" value="1"/>
</dbReference>
<dbReference type="SMART" id="SM00490">
    <property type="entry name" value="HELICc"/>
    <property type="match status" value="1"/>
</dbReference>
<accession>A0A4Y7PRR2</accession>
<dbReference type="GO" id="GO:0016787">
    <property type="term" value="F:hydrolase activity"/>
    <property type="evidence" value="ECO:0007669"/>
    <property type="project" value="UniProtKB-KW"/>
</dbReference>
<keyword evidence="2" id="KW-0378">Hydrolase</keyword>
<dbReference type="CDD" id="cd18008">
    <property type="entry name" value="DEXDc_SHPRH-like"/>
    <property type="match status" value="1"/>
</dbReference>
<evidence type="ECO:0000256" key="1">
    <source>
        <dbReference type="ARBA" id="ARBA00022741"/>
    </source>
</evidence>
<proteinExistence type="predicted"/>
<dbReference type="InterPro" id="IPR038718">
    <property type="entry name" value="SNF2-like_sf"/>
</dbReference>
<dbReference type="GO" id="GO:0008094">
    <property type="term" value="F:ATP-dependent activity, acting on DNA"/>
    <property type="evidence" value="ECO:0007669"/>
    <property type="project" value="TreeGrafter"/>
</dbReference>
<sequence length="891" mass="100410">MQVFGPVLPPGWTSKSVSAKSPLSGLNDDMKIALFEALSVTVVRGSSDTADYRYIEMGWFDAPFPSIDNPHHAVWFGPRSTEVSEIATAPWYHFCDDEPRAKQIFWAEHFQGWVPLLIKNQIRELGSIKAANTRRFDDVFKQCYALVVEVHPKLAQDGGCQDRQMRVCTALQQSGVFDHNHEKDILEAMACGEPLLAERYRRLKNHKMHEGTHCSGTNALEDADARKDKEALAIYTPCQSSNVVQTSDKMELGMVQMEPAAAIMSDDRKKSIVELGVSKGISVDYDPNPDYKRHSALDTLIPYTSSDINSGRVEHNANCSPITYPDVEKLGALSTYSRLAKRIDVLDGEFSSIDAPSTGRSKLLGWTGTVKKNWRFGKTIQAIGVIVSNEAPKCYEGISATLVICPKSILTQWEDEIEKFAPYLEVKRHHEPSKCRSPNEFKYASVVLATYDTLTAEHGAFLAADDDKKDQASCPLFGYRWFRVILDEAHIIRNPNSKRSLAARALKKLFGHCLSGTPAQNYINDLFPIFNFIGAHPYDDWDQFKPLIAAPVKAGHWFLPFKPVLAERMLRRTMETKINGELILTLPDRHESLIRCDMTPLQLNFYHFVDEHAGLHPLPRQIRRRQVCDHPALMRQIIDKDDVGCGLLQNAECQPVISYPDTGDGDGITGYDLPYLCEHCNEHAPDPSTCNGLSDLANMAGKVQMIFSLLAKIRSRSEYEMPRKPEKVLIVSLFASMLDLLHEPLKRRGILFERFDGRLDVAQRQQALRRVRDDPSVTVLLLSLMAGGTGKSCPPKLTVPILTVLTIGLNITSCNHLILIEPWWNPYVEDQAFGRIHRIGQERDVHIYRLYCPDTIEEYMLKVQEKKRELVSGVFAGSSKDMEVNVTDINI</sequence>
<dbReference type="STRING" id="50990.A0A4Y7PRR2"/>
<dbReference type="CDD" id="cd18793">
    <property type="entry name" value="SF2_C_SNF"/>
    <property type="match status" value="1"/>
</dbReference>
<feature type="domain" description="Helicase ATP-binding" evidence="4">
    <location>
        <begin position="377"/>
        <end position="536"/>
    </location>
</feature>
<evidence type="ECO:0000259" key="4">
    <source>
        <dbReference type="PROSITE" id="PS51192"/>
    </source>
</evidence>
<dbReference type="GO" id="GO:0006281">
    <property type="term" value="P:DNA repair"/>
    <property type="evidence" value="ECO:0007669"/>
    <property type="project" value="TreeGrafter"/>
</dbReference>
<evidence type="ECO:0000256" key="2">
    <source>
        <dbReference type="ARBA" id="ARBA00022801"/>
    </source>
</evidence>
<dbReference type="InterPro" id="IPR049730">
    <property type="entry name" value="SNF2/RAD54-like_C"/>
</dbReference>
<dbReference type="Proteomes" id="UP000294933">
    <property type="component" value="Unassembled WGS sequence"/>
</dbReference>
<dbReference type="Pfam" id="PF00271">
    <property type="entry name" value="Helicase_C"/>
    <property type="match status" value="1"/>
</dbReference>
<gene>
    <name evidence="6" type="ORF">BD410DRAFT_843108</name>
</gene>
<dbReference type="Gene3D" id="3.40.50.10810">
    <property type="entry name" value="Tandem AAA-ATPase domain"/>
    <property type="match status" value="1"/>
</dbReference>
<dbReference type="Gene3D" id="3.40.50.300">
    <property type="entry name" value="P-loop containing nucleotide triphosphate hydrolases"/>
    <property type="match status" value="1"/>
</dbReference>
<feature type="domain" description="Helicase C-terminal" evidence="5">
    <location>
        <begin position="705"/>
        <end position="883"/>
    </location>
</feature>
<dbReference type="GO" id="GO:0005634">
    <property type="term" value="C:nucleus"/>
    <property type="evidence" value="ECO:0007669"/>
    <property type="project" value="TreeGrafter"/>
</dbReference>
<name>A0A4Y7PRR2_9AGAM</name>
<evidence type="ECO:0000313" key="6">
    <source>
        <dbReference type="EMBL" id="TDL18117.1"/>
    </source>
</evidence>
<organism evidence="6 7">
    <name type="scientific">Rickenella mellea</name>
    <dbReference type="NCBI Taxonomy" id="50990"/>
    <lineage>
        <taxon>Eukaryota</taxon>
        <taxon>Fungi</taxon>
        <taxon>Dikarya</taxon>
        <taxon>Basidiomycota</taxon>
        <taxon>Agaricomycotina</taxon>
        <taxon>Agaricomycetes</taxon>
        <taxon>Hymenochaetales</taxon>
        <taxon>Rickenellaceae</taxon>
        <taxon>Rickenella</taxon>
    </lineage>
</organism>
<dbReference type="GO" id="GO:0005524">
    <property type="term" value="F:ATP binding"/>
    <property type="evidence" value="ECO:0007669"/>
    <property type="project" value="UniProtKB-KW"/>
</dbReference>
<keyword evidence="3" id="KW-0067">ATP-binding</keyword>
<dbReference type="InterPro" id="IPR000330">
    <property type="entry name" value="SNF2_N"/>
</dbReference>
<keyword evidence="1" id="KW-0547">Nucleotide-binding</keyword>
<dbReference type="PROSITE" id="PS51194">
    <property type="entry name" value="HELICASE_CTER"/>
    <property type="match status" value="1"/>
</dbReference>
<dbReference type="PROSITE" id="PS51192">
    <property type="entry name" value="HELICASE_ATP_BIND_1"/>
    <property type="match status" value="1"/>
</dbReference>
<dbReference type="InterPro" id="IPR027417">
    <property type="entry name" value="P-loop_NTPase"/>
</dbReference>
<evidence type="ECO:0000259" key="5">
    <source>
        <dbReference type="PROSITE" id="PS51194"/>
    </source>
</evidence>
<evidence type="ECO:0008006" key="8">
    <source>
        <dbReference type="Google" id="ProtNLM"/>
    </source>
</evidence>
<dbReference type="OrthoDB" id="448448at2759"/>
<reference evidence="6 7" key="1">
    <citation type="submission" date="2018-06" db="EMBL/GenBank/DDBJ databases">
        <title>A transcriptomic atlas of mushroom development highlights an independent origin of complex multicellularity.</title>
        <authorList>
            <consortium name="DOE Joint Genome Institute"/>
            <person name="Krizsan K."/>
            <person name="Almasi E."/>
            <person name="Merenyi Z."/>
            <person name="Sahu N."/>
            <person name="Viragh M."/>
            <person name="Koszo T."/>
            <person name="Mondo S."/>
            <person name="Kiss B."/>
            <person name="Balint B."/>
            <person name="Kues U."/>
            <person name="Barry K."/>
            <person name="Hegedus J.C."/>
            <person name="Henrissat B."/>
            <person name="Johnson J."/>
            <person name="Lipzen A."/>
            <person name="Ohm R."/>
            <person name="Nagy I."/>
            <person name="Pangilinan J."/>
            <person name="Yan J."/>
            <person name="Xiong Y."/>
            <person name="Grigoriev I.V."/>
            <person name="Hibbett D.S."/>
            <person name="Nagy L.G."/>
        </authorList>
    </citation>
    <scope>NUCLEOTIDE SEQUENCE [LARGE SCALE GENOMIC DNA]</scope>
    <source>
        <strain evidence="6 7">SZMC22713</strain>
    </source>
</reference>
<protein>
    <recommendedName>
        <fullName evidence="8">Helicase ATP-binding domain-containing protein</fullName>
    </recommendedName>
</protein>
<evidence type="ECO:0000256" key="3">
    <source>
        <dbReference type="ARBA" id="ARBA00022840"/>
    </source>
</evidence>
<dbReference type="Pfam" id="PF00176">
    <property type="entry name" value="SNF2-rel_dom"/>
    <property type="match status" value="1"/>
</dbReference>
<dbReference type="InterPro" id="IPR014001">
    <property type="entry name" value="Helicase_ATP-bd"/>
</dbReference>
<dbReference type="InterPro" id="IPR050628">
    <property type="entry name" value="SNF2_RAD54_helicase_TF"/>
</dbReference>
<dbReference type="SUPFAM" id="SSF52540">
    <property type="entry name" value="P-loop containing nucleoside triphosphate hydrolases"/>
    <property type="match status" value="2"/>
</dbReference>
<keyword evidence="7" id="KW-1185">Reference proteome</keyword>
<dbReference type="AlphaFoldDB" id="A0A4Y7PRR2"/>
<evidence type="ECO:0000313" key="7">
    <source>
        <dbReference type="Proteomes" id="UP000294933"/>
    </source>
</evidence>
<dbReference type="PANTHER" id="PTHR45626">
    <property type="entry name" value="TRANSCRIPTION TERMINATION FACTOR 2-RELATED"/>
    <property type="match status" value="1"/>
</dbReference>
<dbReference type="VEuPathDB" id="FungiDB:BD410DRAFT_843108"/>